<dbReference type="Gene3D" id="1.25.40.20">
    <property type="entry name" value="Ankyrin repeat-containing domain"/>
    <property type="match status" value="2"/>
</dbReference>
<dbReference type="EMBL" id="QWDE01000002">
    <property type="protein sequence ID" value="RFZ83044.1"/>
    <property type="molecule type" value="Genomic_DNA"/>
</dbReference>
<evidence type="ECO:0000256" key="3">
    <source>
        <dbReference type="PROSITE-ProRule" id="PRU00023"/>
    </source>
</evidence>
<dbReference type="PANTHER" id="PTHR24171">
    <property type="entry name" value="ANKYRIN REPEAT DOMAIN-CONTAINING PROTEIN 39-RELATED"/>
    <property type="match status" value="1"/>
</dbReference>
<keyword evidence="5" id="KW-1185">Reference proteome</keyword>
<evidence type="ECO:0000256" key="2">
    <source>
        <dbReference type="ARBA" id="ARBA00023043"/>
    </source>
</evidence>
<dbReference type="PROSITE" id="PS50297">
    <property type="entry name" value="ANK_REP_REGION"/>
    <property type="match status" value="2"/>
</dbReference>
<name>A0A3E2NPY0_9SPHI</name>
<dbReference type="PROSITE" id="PS50088">
    <property type="entry name" value="ANK_REPEAT"/>
    <property type="match status" value="2"/>
</dbReference>
<dbReference type="Pfam" id="PF12796">
    <property type="entry name" value="Ank_2"/>
    <property type="match status" value="1"/>
</dbReference>
<accession>A0A3E2NPY0</accession>
<reference evidence="4 5" key="1">
    <citation type="submission" date="2018-08" db="EMBL/GenBank/DDBJ databases">
        <title>Mucilaginibacter terrae sp. nov., isolated from manganese diggings.</title>
        <authorList>
            <person name="Huang Y."/>
            <person name="Zhou Z."/>
        </authorList>
    </citation>
    <scope>NUCLEOTIDE SEQUENCE [LARGE SCALE GENOMIC DNA]</scope>
    <source>
        <strain evidence="4 5">ZH6</strain>
    </source>
</reference>
<gene>
    <name evidence="4" type="ORF">DYU05_12905</name>
</gene>
<dbReference type="Proteomes" id="UP000260823">
    <property type="component" value="Unassembled WGS sequence"/>
</dbReference>
<sequence>MNPINFFEYVERNEISSITLESLIPTNINVLNNNGSTALHLAVYHGYDIMTHHLIKLGANANLQNKDGKTCLHYTAEYNRIEIAKILLSNNASLSIADNYGNQPLWTAVFNDKGRNDRRELIELFISHGADKHHQNNVAKSPLDIVKIASYKNLEKIFDL</sequence>
<evidence type="ECO:0000313" key="5">
    <source>
        <dbReference type="Proteomes" id="UP000260823"/>
    </source>
</evidence>
<keyword evidence="2 3" id="KW-0040">ANK repeat</keyword>
<protein>
    <submittedName>
        <fullName evidence="4">Ankyrin repeat domain-containing protein</fullName>
    </submittedName>
</protein>
<organism evidence="4 5">
    <name type="scientific">Mucilaginibacter terrenus</name>
    <dbReference type="NCBI Taxonomy" id="2482727"/>
    <lineage>
        <taxon>Bacteria</taxon>
        <taxon>Pseudomonadati</taxon>
        <taxon>Bacteroidota</taxon>
        <taxon>Sphingobacteriia</taxon>
        <taxon>Sphingobacteriales</taxon>
        <taxon>Sphingobacteriaceae</taxon>
        <taxon>Mucilaginibacter</taxon>
    </lineage>
</organism>
<feature type="repeat" description="ANK" evidence="3">
    <location>
        <begin position="34"/>
        <end position="66"/>
    </location>
</feature>
<evidence type="ECO:0000313" key="4">
    <source>
        <dbReference type="EMBL" id="RFZ83044.1"/>
    </source>
</evidence>
<dbReference type="SMART" id="SM00248">
    <property type="entry name" value="ANK"/>
    <property type="match status" value="3"/>
</dbReference>
<proteinExistence type="predicted"/>
<feature type="repeat" description="ANK" evidence="3">
    <location>
        <begin position="67"/>
        <end position="99"/>
    </location>
</feature>
<dbReference type="InterPro" id="IPR036770">
    <property type="entry name" value="Ankyrin_rpt-contain_sf"/>
</dbReference>
<dbReference type="RefSeq" id="WP_117383519.1">
    <property type="nucleotide sequence ID" value="NZ_QWDE01000002.1"/>
</dbReference>
<comment type="caution">
    <text evidence="4">The sequence shown here is derived from an EMBL/GenBank/DDBJ whole genome shotgun (WGS) entry which is preliminary data.</text>
</comment>
<dbReference type="AlphaFoldDB" id="A0A3E2NPY0"/>
<dbReference type="OrthoDB" id="407974at2"/>
<keyword evidence="1" id="KW-0677">Repeat</keyword>
<evidence type="ECO:0000256" key="1">
    <source>
        <dbReference type="ARBA" id="ARBA00022737"/>
    </source>
</evidence>
<dbReference type="InterPro" id="IPR002110">
    <property type="entry name" value="Ankyrin_rpt"/>
</dbReference>
<dbReference type="SUPFAM" id="SSF48403">
    <property type="entry name" value="Ankyrin repeat"/>
    <property type="match status" value="1"/>
</dbReference>